<name>A0A2K4ZPM1_9FIRM</name>
<dbReference type="PANTHER" id="PTHR12110">
    <property type="entry name" value="HYDROXYPYRUVATE ISOMERASE"/>
    <property type="match status" value="1"/>
</dbReference>
<keyword evidence="3" id="KW-1185">Reference proteome</keyword>
<reference evidence="2 3" key="1">
    <citation type="submission" date="2018-01" db="EMBL/GenBank/DDBJ databases">
        <authorList>
            <person name="Gaut B.S."/>
            <person name="Morton B.R."/>
            <person name="Clegg M.T."/>
            <person name="Duvall M.R."/>
        </authorList>
    </citation>
    <scope>NUCLEOTIDE SEQUENCE [LARGE SCALE GENOMIC DNA]</scope>
    <source>
        <strain evidence="2">GP69</strain>
    </source>
</reference>
<dbReference type="Pfam" id="PF01261">
    <property type="entry name" value="AP_endonuc_2"/>
    <property type="match status" value="1"/>
</dbReference>
<accession>A0A2K4ZPM1</accession>
<dbReference type="SUPFAM" id="SSF51658">
    <property type="entry name" value="Xylose isomerase-like"/>
    <property type="match status" value="1"/>
</dbReference>
<dbReference type="EMBL" id="OFSM01000047">
    <property type="protein sequence ID" value="SOY32376.1"/>
    <property type="molecule type" value="Genomic_DNA"/>
</dbReference>
<proteinExistence type="predicted"/>
<sequence length="278" mass="31470">MQLGIRLHDTTKRPFEERIAEVHQLGFACGHMALSKVIDEFPTTDEALTPGLAMYIRNVFARNQVDIAVLGCYLNLANPNREQLAETVHRYMAHIRFASWLGCGVVGTETGAPNETYSFTPECHTEEALKLFADNLHPIVEYAEKMGVVVAIEPVYRHIVSNPKRARKVLDEINSPNLQIIFDPVNLLDMENYAERKSVIEEAIELLGADVAMVHLKDCAVRDGKLVSMGCGLGEMDYTVVLKFMKERKPFIHATLEDTKPENNQRVKHFIMRKYAEV</sequence>
<protein>
    <submittedName>
        <fullName evidence="2">Xylose isomerase-like TIM barrel</fullName>
    </submittedName>
</protein>
<evidence type="ECO:0000313" key="2">
    <source>
        <dbReference type="EMBL" id="SOY32376.1"/>
    </source>
</evidence>
<dbReference type="InterPro" id="IPR036237">
    <property type="entry name" value="Xyl_isomerase-like_sf"/>
</dbReference>
<dbReference type="Proteomes" id="UP000236311">
    <property type="component" value="Unassembled WGS sequence"/>
</dbReference>
<dbReference type="InterPro" id="IPR050312">
    <property type="entry name" value="IolE/XylAMocC-like"/>
</dbReference>
<evidence type="ECO:0000313" key="3">
    <source>
        <dbReference type="Proteomes" id="UP000236311"/>
    </source>
</evidence>
<dbReference type="AlphaFoldDB" id="A0A2K4ZPM1"/>
<dbReference type="GO" id="GO:0016853">
    <property type="term" value="F:isomerase activity"/>
    <property type="evidence" value="ECO:0007669"/>
    <property type="project" value="UniProtKB-KW"/>
</dbReference>
<organism evidence="2 3">
    <name type="scientific">Acetatifactor muris</name>
    <dbReference type="NCBI Taxonomy" id="879566"/>
    <lineage>
        <taxon>Bacteria</taxon>
        <taxon>Bacillati</taxon>
        <taxon>Bacillota</taxon>
        <taxon>Clostridia</taxon>
        <taxon>Lachnospirales</taxon>
        <taxon>Lachnospiraceae</taxon>
        <taxon>Acetatifactor</taxon>
    </lineage>
</organism>
<dbReference type="PANTHER" id="PTHR12110:SF21">
    <property type="entry name" value="XYLOSE ISOMERASE-LIKE TIM BARREL DOMAIN-CONTAINING PROTEIN"/>
    <property type="match status" value="1"/>
</dbReference>
<evidence type="ECO:0000259" key="1">
    <source>
        <dbReference type="Pfam" id="PF01261"/>
    </source>
</evidence>
<dbReference type="RefSeq" id="WP_103242331.1">
    <property type="nucleotide sequence ID" value="NZ_JANJZD010000040.1"/>
</dbReference>
<feature type="domain" description="Xylose isomerase-like TIM barrel" evidence="1">
    <location>
        <begin position="20"/>
        <end position="258"/>
    </location>
</feature>
<dbReference type="InterPro" id="IPR013022">
    <property type="entry name" value="Xyl_isomerase-like_TIM-brl"/>
</dbReference>
<gene>
    <name evidence="2" type="ORF">AMURIS_05134</name>
</gene>
<dbReference type="OrthoDB" id="2063291at2"/>
<keyword evidence="2" id="KW-0413">Isomerase</keyword>
<dbReference type="Gene3D" id="3.20.20.150">
    <property type="entry name" value="Divalent-metal-dependent TIM barrel enzymes"/>
    <property type="match status" value="1"/>
</dbReference>